<accession>A0A811RBA8</accession>
<dbReference type="InterPro" id="IPR003441">
    <property type="entry name" value="NAC-dom"/>
</dbReference>
<protein>
    <recommendedName>
        <fullName evidence="10">BED-type domain-containing protein</fullName>
    </recommendedName>
</protein>
<dbReference type="Gene3D" id="2.170.150.80">
    <property type="entry name" value="NAC domain"/>
    <property type="match status" value="1"/>
</dbReference>
<organism evidence="11 12">
    <name type="scientific">Miscanthus lutarioriparius</name>
    <dbReference type="NCBI Taxonomy" id="422564"/>
    <lineage>
        <taxon>Eukaryota</taxon>
        <taxon>Viridiplantae</taxon>
        <taxon>Streptophyta</taxon>
        <taxon>Embryophyta</taxon>
        <taxon>Tracheophyta</taxon>
        <taxon>Spermatophyta</taxon>
        <taxon>Magnoliopsida</taxon>
        <taxon>Liliopsida</taxon>
        <taxon>Poales</taxon>
        <taxon>Poaceae</taxon>
        <taxon>PACMAD clade</taxon>
        <taxon>Panicoideae</taxon>
        <taxon>Andropogonodae</taxon>
        <taxon>Andropogoneae</taxon>
        <taxon>Saccharinae</taxon>
        <taxon>Miscanthus</taxon>
    </lineage>
</organism>
<evidence type="ECO:0000256" key="6">
    <source>
        <dbReference type="ARBA" id="ARBA00023163"/>
    </source>
</evidence>
<evidence type="ECO:0000256" key="3">
    <source>
        <dbReference type="ARBA" id="ARBA00022833"/>
    </source>
</evidence>
<feature type="region of interest" description="Disordered" evidence="9">
    <location>
        <begin position="119"/>
        <end position="145"/>
    </location>
</feature>
<keyword evidence="6" id="KW-0804">Transcription</keyword>
<dbReference type="GO" id="GO:0006355">
    <property type="term" value="P:regulation of DNA-templated transcription"/>
    <property type="evidence" value="ECO:0007669"/>
    <property type="project" value="InterPro"/>
</dbReference>
<evidence type="ECO:0000256" key="7">
    <source>
        <dbReference type="ARBA" id="ARBA00023242"/>
    </source>
</evidence>
<keyword evidence="12" id="KW-1185">Reference proteome</keyword>
<evidence type="ECO:0000256" key="8">
    <source>
        <dbReference type="PROSITE-ProRule" id="PRU00027"/>
    </source>
</evidence>
<keyword evidence="3" id="KW-0862">Zinc</keyword>
<sequence length="478" mass="52809">MESEVTATFPVGGDDPMFTTGSTMNIQTLAQIPDYCNMEDLLPLDESAGHAPPDPQSAGDTSHSTTIPYLWSPLFGFNMEEINAALTSTAAVNDNILSVENPPREPTTPVVNVGLAMPGPDRDPYSTGVTSCPSASAAADTGSRSPDLEVNAAVGLPQSGGGGALTEAPVRASSKRKCLNSSSTEADLVRSDPSSAYVNYPTGIDYRGITRQERFTDIKPPDGSTPFDIIQFLKRACLAEQDQTAPEAHRRYVTNMPMMPGRNKRHHGAGGYWLEKADLEVVRKRGGSNSVWNYIVGIKRTFQFHTSNGKETNWFMDEYIPTDHWGMDLYFGGLRFREVFELAGKQRVNINNRIADVNHRKRGPDDPKVVKGESKAWQHFIKIYDRHPELEGSKVVYAVCCHCDGVLKAESHTLFFMHFERLHTSELFNGASVSIRATGYPRVYRDPGVTDNGKKINYELSRFVFEEVADLCTPGTRM</sequence>
<dbReference type="AlphaFoldDB" id="A0A811RBA8"/>
<evidence type="ECO:0000313" key="12">
    <source>
        <dbReference type="Proteomes" id="UP000604825"/>
    </source>
</evidence>
<evidence type="ECO:0000256" key="5">
    <source>
        <dbReference type="ARBA" id="ARBA00023125"/>
    </source>
</evidence>
<evidence type="ECO:0000256" key="1">
    <source>
        <dbReference type="ARBA" id="ARBA00022723"/>
    </source>
</evidence>
<dbReference type="Proteomes" id="UP000604825">
    <property type="component" value="Unassembled WGS sequence"/>
</dbReference>
<keyword evidence="5" id="KW-0238">DNA-binding</keyword>
<proteinExistence type="predicted"/>
<evidence type="ECO:0000256" key="9">
    <source>
        <dbReference type="SAM" id="MobiDB-lite"/>
    </source>
</evidence>
<gene>
    <name evidence="11" type="ORF">NCGR_LOCUS50584</name>
</gene>
<keyword evidence="2 8" id="KW-0863">Zinc-finger</keyword>
<feature type="domain" description="BED-type" evidence="10">
    <location>
        <begin position="371"/>
        <end position="430"/>
    </location>
</feature>
<dbReference type="Pfam" id="PF02365">
    <property type="entry name" value="NAM"/>
    <property type="match status" value="1"/>
</dbReference>
<dbReference type="EMBL" id="CAJGYO010000014">
    <property type="protein sequence ID" value="CAD6267279.1"/>
    <property type="molecule type" value="Genomic_DNA"/>
</dbReference>
<evidence type="ECO:0000256" key="2">
    <source>
        <dbReference type="ARBA" id="ARBA00022771"/>
    </source>
</evidence>
<feature type="region of interest" description="Disordered" evidence="9">
    <location>
        <begin position="44"/>
        <end position="64"/>
    </location>
</feature>
<evidence type="ECO:0000313" key="11">
    <source>
        <dbReference type="EMBL" id="CAD6267279.1"/>
    </source>
</evidence>
<evidence type="ECO:0000256" key="4">
    <source>
        <dbReference type="ARBA" id="ARBA00023015"/>
    </source>
</evidence>
<dbReference type="OrthoDB" id="10672005at2759"/>
<keyword evidence="4" id="KW-0805">Transcription regulation</keyword>
<comment type="caution">
    <text evidence="11">The sequence shown here is derived from an EMBL/GenBank/DDBJ whole genome shotgun (WGS) entry which is preliminary data.</text>
</comment>
<keyword evidence="7" id="KW-0539">Nucleus</keyword>
<dbReference type="InterPro" id="IPR036093">
    <property type="entry name" value="NAC_dom_sf"/>
</dbReference>
<dbReference type="GO" id="GO:0008270">
    <property type="term" value="F:zinc ion binding"/>
    <property type="evidence" value="ECO:0007669"/>
    <property type="project" value="UniProtKB-KW"/>
</dbReference>
<dbReference type="InterPro" id="IPR003656">
    <property type="entry name" value="Znf_BED"/>
</dbReference>
<reference evidence="11" key="1">
    <citation type="submission" date="2020-10" db="EMBL/GenBank/DDBJ databases">
        <authorList>
            <person name="Han B."/>
            <person name="Lu T."/>
            <person name="Zhao Q."/>
            <person name="Huang X."/>
            <person name="Zhao Y."/>
        </authorList>
    </citation>
    <scope>NUCLEOTIDE SEQUENCE</scope>
</reference>
<dbReference type="PROSITE" id="PS50808">
    <property type="entry name" value="ZF_BED"/>
    <property type="match status" value="1"/>
</dbReference>
<dbReference type="SUPFAM" id="SSF101941">
    <property type="entry name" value="NAC domain"/>
    <property type="match status" value="1"/>
</dbReference>
<dbReference type="GO" id="GO:0003677">
    <property type="term" value="F:DNA binding"/>
    <property type="evidence" value="ECO:0007669"/>
    <property type="project" value="UniProtKB-KW"/>
</dbReference>
<name>A0A811RBA8_9POAL</name>
<evidence type="ECO:0000259" key="10">
    <source>
        <dbReference type="PROSITE" id="PS50808"/>
    </source>
</evidence>
<keyword evidence="1" id="KW-0479">Metal-binding</keyword>